<dbReference type="InterPro" id="IPR025451">
    <property type="entry name" value="DUF4211"/>
</dbReference>
<feature type="compositionally biased region" description="Basic residues" evidence="1">
    <location>
        <begin position="212"/>
        <end position="223"/>
    </location>
</feature>
<organism evidence="3 4">
    <name type="scientific">Phaeosphaeria nodorum (strain SN15 / ATCC MYA-4574 / FGSC 10173)</name>
    <name type="common">Glume blotch fungus</name>
    <name type="synonym">Parastagonospora nodorum</name>
    <dbReference type="NCBI Taxonomy" id="321614"/>
    <lineage>
        <taxon>Eukaryota</taxon>
        <taxon>Fungi</taxon>
        <taxon>Dikarya</taxon>
        <taxon>Ascomycota</taxon>
        <taxon>Pezizomycotina</taxon>
        <taxon>Dothideomycetes</taxon>
        <taxon>Pleosporomycetidae</taxon>
        <taxon>Pleosporales</taxon>
        <taxon>Pleosporineae</taxon>
        <taxon>Phaeosphaeriaceae</taxon>
        <taxon>Parastagonospora</taxon>
    </lineage>
</organism>
<feature type="region of interest" description="Disordered" evidence="1">
    <location>
        <begin position="1"/>
        <end position="356"/>
    </location>
</feature>
<dbReference type="PANTHER" id="PTHR14689">
    <property type="entry name" value="PHORBOL-ESTER_DAG-TYPE DOMAIN-CONTAINING PROTEIN"/>
    <property type="match status" value="1"/>
</dbReference>
<feature type="region of interest" description="Disordered" evidence="1">
    <location>
        <begin position="498"/>
        <end position="560"/>
    </location>
</feature>
<dbReference type="VEuPathDB" id="FungiDB:JI435_103490"/>
<sequence>MAPRNKRDRKRQTTISFSPAAKPPPSATMGASPSKSPASTPNRHSSTRASRNTKASASRASKPTVIYSSSEDELAAETHRGMSLGIPTNRTEHDMFGSSDIDGAASQTSEDERGGNNIQVKAKLASRKRRREAEDDVGVTVIKTKRRRRNSPEDDELRLPKSKRRTNVEHQSSTGEEGDDNKAATVQVTPVRRTRRIAKRQSASEQEASPPRSKRRRIARRRATPSDESEKSQESEDSDGENVDGAESDGEDEEDEDLKEDLAFLRSSPLPDRGKLRSTHEKPKSERQKALEALKKRRAGTNEPSSSATPARTRRVVIESDLDTESDLEIIKEEPESEEELNGNEDEEEEEPGSDRDANALDMFLEDEEDEAFIDNDPDAMIGEPILAPNDFMPLILSRLSSSKPRELFKYAIEWMVMKKIHPGFESKSEVYDITFRKLDDEVKGLANSKFSSSAWTSDFTRVLRARPDLMITEISRSRKDIMDAHCEACNRRNHPASDELMFTGKPYNKDTLEPLDNDSDSDSNDENDSDDDDDSELSADSEVELNGEKPTYDAQGARLPPESKAFTVGSTCKSNAQVAHTLHHWRYHLYSWVKDYLVREGYLTAEKLVKRDGWSDKKREKAALKIVKHMESAGEVMKLYKLYKDQMTYAAEYRHDQNRSYRGRG</sequence>
<dbReference type="PANTHER" id="PTHR14689:SF0">
    <property type="entry name" value="COILED-COIL DOMAIN-CONTAINING PROTEIN 82"/>
    <property type="match status" value="1"/>
</dbReference>
<dbReference type="OrthoDB" id="21499at2759"/>
<evidence type="ECO:0000259" key="2">
    <source>
        <dbReference type="Pfam" id="PF13926"/>
    </source>
</evidence>
<feature type="compositionally biased region" description="Acidic residues" evidence="1">
    <location>
        <begin position="335"/>
        <end position="352"/>
    </location>
</feature>
<feature type="compositionally biased region" description="Acidic residues" evidence="1">
    <location>
        <begin position="235"/>
        <end position="259"/>
    </location>
</feature>
<feature type="domain" description="DUF4211" evidence="2">
    <location>
        <begin position="373"/>
        <end position="513"/>
    </location>
</feature>
<reference evidence="4" key="1">
    <citation type="journal article" date="2021" name="BMC Genomics">
        <title>Chromosome-level genome assembly and manually-curated proteome of model necrotroph Parastagonospora nodorum Sn15 reveals a genome-wide trove of candidate effector homologs, and redundancy of virulence-related functions within an accessory chromosome.</title>
        <authorList>
            <person name="Bertazzoni S."/>
            <person name="Jones D.A.B."/>
            <person name="Phan H.T."/>
            <person name="Tan K.-C."/>
            <person name="Hane J.K."/>
        </authorList>
    </citation>
    <scope>NUCLEOTIDE SEQUENCE [LARGE SCALE GENOMIC DNA]</scope>
    <source>
        <strain evidence="4">SN15 / ATCC MYA-4574 / FGSC 10173)</strain>
    </source>
</reference>
<dbReference type="Pfam" id="PF13926">
    <property type="entry name" value="DUF4211"/>
    <property type="match status" value="1"/>
</dbReference>
<proteinExistence type="predicted"/>
<protein>
    <recommendedName>
        <fullName evidence="2">DUF4211 domain-containing protein</fullName>
    </recommendedName>
</protein>
<feature type="compositionally biased region" description="Polar residues" evidence="1">
    <location>
        <begin position="29"/>
        <end position="69"/>
    </location>
</feature>
<feature type="compositionally biased region" description="Basic and acidic residues" evidence="1">
    <location>
        <begin position="224"/>
        <end position="234"/>
    </location>
</feature>
<gene>
    <name evidence="3" type="ORF">JI435_103490</name>
</gene>
<dbReference type="EMBL" id="CP069037">
    <property type="protein sequence ID" value="QRD03598.1"/>
    <property type="molecule type" value="Genomic_DNA"/>
</dbReference>
<feature type="compositionally biased region" description="Basic residues" evidence="1">
    <location>
        <begin position="1"/>
        <end position="12"/>
    </location>
</feature>
<keyword evidence="4" id="KW-1185">Reference proteome</keyword>
<evidence type="ECO:0000256" key="1">
    <source>
        <dbReference type="SAM" id="MobiDB-lite"/>
    </source>
</evidence>
<dbReference type="AlphaFoldDB" id="A0A7U2FEE6"/>
<evidence type="ECO:0000313" key="3">
    <source>
        <dbReference type="EMBL" id="QRD03598.1"/>
    </source>
</evidence>
<dbReference type="Proteomes" id="UP000663193">
    <property type="component" value="Chromosome 15"/>
</dbReference>
<evidence type="ECO:0000313" key="4">
    <source>
        <dbReference type="Proteomes" id="UP000663193"/>
    </source>
</evidence>
<name>A0A7U2FEE6_PHANO</name>
<accession>A0A7U2FEE6</accession>
<feature type="compositionally biased region" description="Acidic residues" evidence="1">
    <location>
        <begin position="514"/>
        <end position="546"/>
    </location>
</feature>
<feature type="compositionally biased region" description="Basic and acidic residues" evidence="1">
    <location>
        <begin position="272"/>
        <end position="294"/>
    </location>
</feature>